<dbReference type="NCBIfam" id="TIGR02608">
    <property type="entry name" value="delta_60_rpt"/>
    <property type="match status" value="6"/>
</dbReference>
<evidence type="ECO:0000256" key="2">
    <source>
        <dbReference type="ARBA" id="ARBA00022737"/>
    </source>
</evidence>
<dbReference type="InterPro" id="IPR011628">
    <property type="entry name" value="Cleaved_adhesin"/>
</dbReference>
<evidence type="ECO:0000313" key="6">
    <source>
        <dbReference type="EMBL" id="QWG05677.1"/>
    </source>
</evidence>
<accession>A0ABX8GR49</accession>
<dbReference type="PANTHER" id="PTHR45739:SF11">
    <property type="entry name" value="FRAS1-RELATED EXTRACELLULAR MATRIX PROTEIN 1-LIKE ISOFORM X1"/>
    <property type="match status" value="1"/>
</dbReference>
<feature type="domain" description="Cleaved adhesin" evidence="5">
    <location>
        <begin position="605"/>
        <end position="765"/>
    </location>
</feature>
<dbReference type="EMBL" id="CP076128">
    <property type="protein sequence ID" value="QWG05677.1"/>
    <property type="molecule type" value="Genomic_DNA"/>
</dbReference>
<dbReference type="PROSITE" id="PS51854">
    <property type="entry name" value="CSPG"/>
    <property type="match status" value="13"/>
</dbReference>
<dbReference type="RefSeq" id="WP_144073123.1">
    <property type="nucleotide sequence ID" value="NZ_CP076128.1"/>
</dbReference>
<sequence length="2429" mass="262020">MRSILFTLRTFILTSLTLLYSLSSYAQPGDFDCQYGSHGFKHPEGKSQLNTAYIYTSGTYEGKMLMVGSTYEGSTAKFGICRVNNDGTLDTTFGTNGWTKADFFNYYQHPYGIAVNSENEIYIVGNAATPSPGKLHGVILKLTEHGLKDTSFSGDGMVSHLSSGSSHTYFNDVIIQSDGKIVVGGSSNENDDKILFMRFTTTGSIDTSFGSNGSLKVNVSQEGTFSEGLSNMCMASDGDILATGGANVIFGSSNQNEAFACRITSNGAIDTSFDGDGVKIIDLGSKYSAGKGIHEDSNGKIYIGGNSNNLHADGNVYRTMAAVRLNADGSYDTSFSDDGIDEIFVVDPDYGTYSVEVHGSTLQSDGKFLVTGGSYGTTIARWDTDGNLDTSFSDDGIVYQSGLNNDWGYEILEYGDRLYQFGWSDDPSTGETDRRFALFRLFKDDVDMMFDDISPNNPSAAVTKSGSTVSVLSVTPFVCGILNPLTINSMTFTTDGTTDVSDLNSASLYYSSSNSLDDAVLYGTPISNPNGEMVFTSDIALAKGDNSFWLVYTLNNSAPEGNILDASFTKFSLNSVEEIPSTTTTSGSITIQNFIFLETIGDGSCTIPTDWTTVDEDGDGHNWYVTDTKNDFPQGDVSLITPKSGCLIASDSYEEVNYGELGPKNWLISKQIDLTNFTDVDLSYWYASYDNDFAHEELSVLVSTTTNDISSFTAVVPAYTIQSHEWTEKVVDLSAYDGQSIYIAFKHEEGIDDGYGWGVALDDIKLNGTEQTPNTPPAVATNNTLTLNEGGDGTITPNYLSASDVEESGTDLTFTVTTSATNGQLYLEDNDGRKAAATSITQTDLNNNRVSYTHDGSNTTSDQVIFTLSDGKDEITNVTFNITITAIDDTTPTLSNNTGTSLAEGATANISSTQLLASDEDSEDTSIIFAISTLPTNGTLYKSGTPLTTQSTFTNTEIDQLSYIHNHSNTTSDQFSFTVSDGTNTSTIQNFSFTITPVDDTPPVVTNNGKTINEGTTHTFTVTEFTASDEDSDDATLVFTINSLPINGTLKLNGTPVTVAATFNSSNIENLTYEHSGDETTTDSFNFIVSDGTNTTSEQTFAWTITAVNDAPTVTVNTGKTLSHSATHTFTLSEINASDTDNDAVDLYLIIDDVLPTRGTLYLNDNALTTGSQVTLAEINNGAFTYSPSDPSATSDSFTFTISDGTDASSIAIFNYSITNQAPTVSINNNQTVLVNDTYIFTTLVLNVTDTDDTDSNLKIVIDDVLPQSGTLYLNTTPLTTGSEFSLQDLIDGNISYQNNGATATSDSFSFRVYDGINYSVITVFNFTITQNAPPLVTINTGKTTTEGSEFTIDNTLIFGSDADDADFVFMLATVPTNGTLYYQGTTVMEADNAFLQSSLINGDIKYVHNGSNTTSDSFNFVVTDLKAVSDIATFSIVITPVDDDTPILVNNTGNTIDEGGNYLFTSTMLSASDTDTDDTTLTYTLNSAPSQGTITVNGTAIGTNGTFTTADISNAMVRYTHNGSNSTADNFNFTVTDGTNTSVVKTFTTTITPVDDDVPYITLNTGNTIDEGGNYALSLAMLNALDNDTDASSLNFTLSSVPTQGTLALSGTPLTIGSTFNLSHLSDFIVVYTHNGSNSTADNFNFTVTDGTNTSTVKTFTTTINPIDDDLPYITVNTGKTIDEGGNFTFSSTLLDISDNDTDLSSLLYTLTTIPTNGNLTLSSTILSVGDTFTRADVANLMYQHDDSNTSSDQLAFTLTDGTNTTAEITFAISITLLDDDAPTMVVENTSLLLEGATLNFSSAEFDATDGEIDNAAIIVTITSLPVNGQLKNNGTVIALNETFLFGDIGNISYEHDDTNTTSDQFSFTLGDGINTTTVFTEQIIITAIDDDAPVLTTNTSLTLLEGDAANISNSNLVAEDTDSDNNGLTYTLLSNVTNGRLSIGRKTLSANSTFTQNQVDGSQIKYTHNGSNTVLDSIKIKITDGTQTSAIETFYFVISPIDDDAPIVSINTGATIDEGESINLSTSILAATDVDIDNNNLKFFIVDGVSNGKMSKGRKRYNSGSYFTLSDIASGSIKYTHDHSNTTEDHFTFYVSDGTLTSSTQSFIITLNAIDDDVPEMITMTDLFLHIDSTDVMITHDDLHFSDDLSSSEMINYQVIDAPEHGLLYNISLGSEVDYFSQDDIDNNIIQYQLTSEDISTDEFTIMVSDSVKNTSSMYTVIIDIMAEDDFTNIYAGTIKAPSNTSVPVSKQLYHSLYLDQIPMETNLRMLTSTIHGTISYGTEVFTDSTNFRIERILTDSIMYNAKEVDIVTYDSVLFIIEHALTDDKIYQINFKISPDASVTSLVSELKANIKTYPMPFDNTFTIESDLLFNRYRLLSNTGHLITQDAFDMVGRKNINIGTISSGVYLLELTTKEGIIHKKIVKK</sequence>
<dbReference type="InterPro" id="IPR013320">
    <property type="entry name" value="ConA-like_dom_sf"/>
</dbReference>
<keyword evidence="1 4" id="KW-0732">Signal</keyword>
<dbReference type="Proteomes" id="UP000682802">
    <property type="component" value="Chromosome 1"/>
</dbReference>
<dbReference type="InterPro" id="IPR039005">
    <property type="entry name" value="CSPG_rpt"/>
</dbReference>
<dbReference type="PANTHER" id="PTHR45739">
    <property type="entry name" value="MATRIX PROTEIN, PUTATIVE-RELATED"/>
    <property type="match status" value="1"/>
</dbReference>
<name>A0ABX8GR49_9BACT</name>
<dbReference type="SUPFAM" id="SSF49899">
    <property type="entry name" value="Concanavalin A-like lectins/glucanases"/>
    <property type="match status" value="1"/>
</dbReference>
<dbReference type="InterPro" id="IPR013431">
    <property type="entry name" value="Delta_60_rpt"/>
</dbReference>
<reference evidence="6 7" key="1">
    <citation type="submission" date="2021-05" db="EMBL/GenBank/DDBJ databases">
        <title>Comparative genomic studies on the polysaccharide-degrading batcterial strains of the Flammeovirga genus.</title>
        <authorList>
            <person name="Zewei F."/>
            <person name="Zheng Z."/>
            <person name="Yu L."/>
            <person name="Ruyue G."/>
            <person name="Yanhong M."/>
            <person name="Yuanyuan C."/>
            <person name="Jingyan G."/>
            <person name="Wenjun H."/>
        </authorList>
    </citation>
    <scope>NUCLEOTIDE SEQUENCE [LARGE SCALE GENOMIC DNA]</scope>
    <source>
        <strain evidence="6 7">YS10</strain>
    </source>
</reference>
<dbReference type="Gene3D" id="2.60.120.200">
    <property type="match status" value="1"/>
</dbReference>
<dbReference type="InterPro" id="IPR026444">
    <property type="entry name" value="Secre_tail"/>
</dbReference>
<dbReference type="Pfam" id="PF16184">
    <property type="entry name" value="Cadherin_3"/>
    <property type="match status" value="13"/>
</dbReference>
<evidence type="ECO:0000313" key="7">
    <source>
        <dbReference type="Proteomes" id="UP000682802"/>
    </source>
</evidence>
<dbReference type="Pfam" id="PF07675">
    <property type="entry name" value="Cleaved_Adhesin"/>
    <property type="match status" value="1"/>
</dbReference>
<feature type="chain" id="PRO_5046680652" evidence="4">
    <location>
        <begin position="27"/>
        <end position="2429"/>
    </location>
</feature>
<keyword evidence="2" id="KW-0677">Repeat</keyword>
<dbReference type="Gene3D" id="2.80.10.50">
    <property type="match status" value="2"/>
</dbReference>
<organism evidence="6 7">
    <name type="scientific">Flammeovirga kamogawensis</name>
    <dbReference type="NCBI Taxonomy" id="373891"/>
    <lineage>
        <taxon>Bacteria</taxon>
        <taxon>Pseudomonadati</taxon>
        <taxon>Bacteroidota</taxon>
        <taxon>Cytophagia</taxon>
        <taxon>Cytophagales</taxon>
        <taxon>Flammeovirgaceae</taxon>
        <taxon>Flammeovirga</taxon>
    </lineage>
</organism>
<feature type="signal peptide" evidence="4">
    <location>
        <begin position="1"/>
        <end position="26"/>
    </location>
</feature>
<proteinExistence type="predicted"/>
<gene>
    <name evidence="6" type="ORF">KM029_09805</name>
</gene>
<protein>
    <submittedName>
        <fullName evidence="6">Choice-of-anchor J domain-containing protein</fullName>
    </submittedName>
</protein>
<dbReference type="InterPro" id="IPR051561">
    <property type="entry name" value="FRAS1_ECM"/>
</dbReference>
<evidence type="ECO:0000256" key="3">
    <source>
        <dbReference type="ARBA" id="ARBA00023180"/>
    </source>
</evidence>
<evidence type="ECO:0000259" key="5">
    <source>
        <dbReference type="Pfam" id="PF07675"/>
    </source>
</evidence>
<keyword evidence="3" id="KW-0325">Glycoprotein</keyword>
<dbReference type="NCBIfam" id="TIGR04183">
    <property type="entry name" value="Por_Secre_tail"/>
    <property type="match status" value="1"/>
</dbReference>
<evidence type="ECO:0000256" key="1">
    <source>
        <dbReference type="ARBA" id="ARBA00022729"/>
    </source>
</evidence>
<keyword evidence="7" id="KW-1185">Reference proteome</keyword>
<dbReference type="NCBIfam" id="NF038128">
    <property type="entry name" value="choice_anch_J"/>
    <property type="match status" value="1"/>
</dbReference>
<evidence type="ECO:0000256" key="4">
    <source>
        <dbReference type="SAM" id="SignalP"/>
    </source>
</evidence>
<dbReference type="Gene3D" id="2.60.40.1290">
    <property type="match status" value="1"/>
</dbReference>
<dbReference type="Pfam" id="PF17164">
    <property type="entry name" value="DUF5122"/>
    <property type="match status" value="5"/>
</dbReference>